<organism evidence="1 2">
    <name type="scientific">Athelia psychrophila</name>
    <dbReference type="NCBI Taxonomy" id="1759441"/>
    <lineage>
        <taxon>Eukaryota</taxon>
        <taxon>Fungi</taxon>
        <taxon>Dikarya</taxon>
        <taxon>Basidiomycota</taxon>
        <taxon>Agaricomycotina</taxon>
        <taxon>Agaricomycetes</taxon>
        <taxon>Agaricomycetidae</taxon>
        <taxon>Atheliales</taxon>
        <taxon>Atheliaceae</taxon>
        <taxon>Athelia</taxon>
    </lineage>
</organism>
<dbReference type="AlphaFoldDB" id="A0A166L103"/>
<dbReference type="EMBL" id="KV417539">
    <property type="protein sequence ID" value="KZP22459.1"/>
    <property type="molecule type" value="Genomic_DNA"/>
</dbReference>
<sequence length="168" mass="18367">MCSLRGVLWMGGGGGGRRWGDGDAPNSSCVEGRVRALLSVSVLVYVRVLRMTSRFRGWRGHFGSRLASSLLSRPFNVATIKHRLPTTSDTLHICVASPRSAHTKARALPARIRIRARHAIRSFGLSLCSNPACMQPSKVCLAFCLPASLLFLQMQMPIVATRSSETFV</sequence>
<gene>
    <name evidence="1" type="ORF">FIBSPDRAFT_483013</name>
</gene>
<protein>
    <submittedName>
        <fullName evidence="1">Uncharacterized protein</fullName>
    </submittedName>
</protein>
<evidence type="ECO:0000313" key="1">
    <source>
        <dbReference type="EMBL" id="KZP22459.1"/>
    </source>
</evidence>
<proteinExistence type="predicted"/>
<dbReference type="Proteomes" id="UP000076532">
    <property type="component" value="Unassembled WGS sequence"/>
</dbReference>
<reference evidence="1 2" key="1">
    <citation type="journal article" date="2016" name="Mol. Biol. Evol.">
        <title>Comparative Genomics of Early-Diverging Mushroom-Forming Fungi Provides Insights into the Origins of Lignocellulose Decay Capabilities.</title>
        <authorList>
            <person name="Nagy L.G."/>
            <person name="Riley R."/>
            <person name="Tritt A."/>
            <person name="Adam C."/>
            <person name="Daum C."/>
            <person name="Floudas D."/>
            <person name="Sun H."/>
            <person name="Yadav J.S."/>
            <person name="Pangilinan J."/>
            <person name="Larsson K.H."/>
            <person name="Matsuura K."/>
            <person name="Barry K."/>
            <person name="Labutti K."/>
            <person name="Kuo R."/>
            <person name="Ohm R.A."/>
            <person name="Bhattacharya S.S."/>
            <person name="Shirouzu T."/>
            <person name="Yoshinaga Y."/>
            <person name="Martin F.M."/>
            <person name="Grigoriev I.V."/>
            <person name="Hibbett D.S."/>
        </authorList>
    </citation>
    <scope>NUCLEOTIDE SEQUENCE [LARGE SCALE GENOMIC DNA]</scope>
    <source>
        <strain evidence="1 2">CBS 109695</strain>
    </source>
</reference>
<accession>A0A166L103</accession>
<name>A0A166L103_9AGAM</name>
<keyword evidence="2" id="KW-1185">Reference proteome</keyword>
<evidence type="ECO:0000313" key="2">
    <source>
        <dbReference type="Proteomes" id="UP000076532"/>
    </source>
</evidence>